<accession>A0A8J8YJ44</accession>
<organism evidence="1">
    <name type="scientific">Oryza sativa subsp. japonica</name>
    <name type="common">Rice</name>
    <dbReference type="NCBI Taxonomy" id="39947"/>
    <lineage>
        <taxon>Eukaryota</taxon>
        <taxon>Viridiplantae</taxon>
        <taxon>Streptophyta</taxon>
        <taxon>Embryophyta</taxon>
        <taxon>Tracheophyta</taxon>
        <taxon>Spermatophyta</taxon>
        <taxon>Magnoliopsida</taxon>
        <taxon>Liliopsida</taxon>
        <taxon>Poales</taxon>
        <taxon>Poaceae</taxon>
        <taxon>BOP clade</taxon>
        <taxon>Oryzoideae</taxon>
        <taxon>Oryzeae</taxon>
        <taxon>Oryzinae</taxon>
        <taxon>Oryza</taxon>
        <taxon>Oryza sativa</taxon>
    </lineage>
</organism>
<dbReference type="Gramene" id="Os12t0159500-03">
    <property type="protein sequence ID" value="Os12t0159500-03"/>
    <property type="gene ID" value="Os12g0159500"/>
</dbReference>
<sequence>MFLQIYSDLCMHTIGLFCNFNILTDILTARTFPFFPANNQSAMGGRVINDVFSFLTSDRSTYICIQI</sequence>
<proteinExistence type="predicted"/>
<evidence type="ECO:0000313" key="1">
    <source>
        <dbReference type="EMBL" id="EEE52805.1"/>
    </source>
</evidence>
<gene>
    <name evidence="1" type="ORF">OsJ_35297</name>
</gene>
<dbReference type="Proteomes" id="UP000007752">
    <property type="component" value="Chromosome 12"/>
</dbReference>
<reference evidence="1" key="1">
    <citation type="journal article" date="2005" name="PLoS Biol.">
        <title>The genomes of Oryza sativa: a history of duplications.</title>
        <authorList>
            <person name="Yu J."/>
            <person name="Wang J."/>
            <person name="Lin W."/>
            <person name="Li S."/>
            <person name="Li H."/>
            <person name="Zhou J."/>
            <person name="Ni P."/>
            <person name="Dong W."/>
            <person name="Hu S."/>
            <person name="Zeng C."/>
            <person name="Zhang J."/>
            <person name="Zhang Y."/>
            <person name="Li R."/>
            <person name="Xu Z."/>
            <person name="Li S."/>
            <person name="Li X."/>
            <person name="Zheng H."/>
            <person name="Cong L."/>
            <person name="Lin L."/>
            <person name="Yin J."/>
            <person name="Geng J."/>
            <person name="Li G."/>
            <person name="Shi J."/>
            <person name="Liu J."/>
            <person name="Lv H."/>
            <person name="Li J."/>
            <person name="Wang J."/>
            <person name="Deng Y."/>
            <person name="Ran L."/>
            <person name="Shi X."/>
            <person name="Wang X."/>
            <person name="Wu Q."/>
            <person name="Li C."/>
            <person name="Ren X."/>
            <person name="Wang J."/>
            <person name="Wang X."/>
            <person name="Li D."/>
            <person name="Liu D."/>
            <person name="Zhang X."/>
            <person name="Ji Z."/>
            <person name="Zhao W."/>
            <person name="Sun Y."/>
            <person name="Zhang Z."/>
            <person name="Bao J."/>
            <person name="Han Y."/>
            <person name="Dong L."/>
            <person name="Ji J."/>
            <person name="Chen P."/>
            <person name="Wu S."/>
            <person name="Liu J."/>
            <person name="Xiao Y."/>
            <person name="Bu D."/>
            <person name="Tan J."/>
            <person name="Yang L."/>
            <person name="Ye C."/>
            <person name="Zhang J."/>
            <person name="Xu J."/>
            <person name="Zhou Y."/>
            <person name="Yu Y."/>
            <person name="Zhang B."/>
            <person name="Zhuang S."/>
            <person name="Wei H."/>
            <person name="Liu B."/>
            <person name="Lei M."/>
            <person name="Yu H."/>
            <person name="Li Y."/>
            <person name="Xu H."/>
            <person name="Wei S."/>
            <person name="He X."/>
            <person name="Fang L."/>
            <person name="Zhang Z."/>
            <person name="Zhang Y."/>
            <person name="Huang X."/>
            <person name="Su Z."/>
            <person name="Tong W."/>
            <person name="Li J."/>
            <person name="Tong Z."/>
            <person name="Li S."/>
            <person name="Ye J."/>
            <person name="Wang L."/>
            <person name="Fang L."/>
            <person name="Lei T."/>
            <person name="Chen C."/>
            <person name="Chen H."/>
            <person name="Xu Z."/>
            <person name="Li H."/>
            <person name="Huang H."/>
            <person name="Zhang F."/>
            <person name="Xu H."/>
            <person name="Li N."/>
            <person name="Zhao C."/>
            <person name="Li S."/>
            <person name="Dong L."/>
            <person name="Huang Y."/>
            <person name="Li L."/>
            <person name="Xi Y."/>
            <person name="Qi Q."/>
            <person name="Li W."/>
            <person name="Zhang B."/>
            <person name="Hu W."/>
            <person name="Zhang Y."/>
            <person name="Tian X."/>
            <person name="Jiao Y."/>
            <person name="Liang X."/>
            <person name="Jin J."/>
            <person name="Gao L."/>
            <person name="Zheng W."/>
            <person name="Hao B."/>
            <person name="Liu S."/>
            <person name="Wang W."/>
            <person name="Yuan L."/>
            <person name="Cao M."/>
            <person name="McDermott J."/>
            <person name="Samudrala R."/>
            <person name="Wang J."/>
            <person name="Wong G.K."/>
            <person name="Yang H."/>
        </authorList>
    </citation>
    <scope>NUCLEOTIDE SEQUENCE [LARGE SCALE GENOMIC DNA]</scope>
</reference>
<reference evidence="1" key="2">
    <citation type="submission" date="2008-12" db="EMBL/GenBank/DDBJ databases">
        <title>Improved gene annotation of the rice (Oryza sativa) genomes.</title>
        <authorList>
            <person name="Wang J."/>
            <person name="Li R."/>
            <person name="Fan W."/>
            <person name="Huang Q."/>
            <person name="Zhang J."/>
            <person name="Zhou Y."/>
            <person name="Hu Y."/>
            <person name="Zi S."/>
            <person name="Li J."/>
            <person name="Ni P."/>
            <person name="Zheng H."/>
            <person name="Zhang Y."/>
            <person name="Zhao M."/>
            <person name="Hao Q."/>
            <person name="McDermott J."/>
            <person name="Samudrala R."/>
            <person name="Kristiansen K."/>
            <person name="Wong G.K.-S."/>
        </authorList>
    </citation>
    <scope>NUCLEOTIDE SEQUENCE</scope>
</reference>
<dbReference type="EMBL" id="CM000149">
    <property type="protein sequence ID" value="EEE52805.1"/>
    <property type="molecule type" value="Genomic_DNA"/>
</dbReference>
<dbReference type="AlphaFoldDB" id="A0A8J8YJ44"/>
<name>A0A8J8YJ44_ORYSJ</name>
<protein>
    <submittedName>
        <fullName evidence="1">Uncharacterized protein</fullName>
    </submittedName>
</protein>
<dbReference type="HOGENOM" id="CLU_2816975_0_0_1"/>